<evidence type="ECO:0000256" key="1">
    <source>
        <dbReference type="SAM" id="SignalP"/>
    </source>
</evidence>
<dbReference type="EMBL" id="GIFC01008700">
    <property type="protein sequence ID" value="MXU90783.1"/>
    <property type="molecule type" value="Transcribed_RNA"/>
</dbReference>
<feature type="signal peptide" evidence="1">
    <location>
        <begin position="1"/>
        <end position="34"/>
    </location>
</feature>
<reference evidence="2" key="1">
    <citation type="submission" date="2019-12" db="EMBL/GenBank/DDBJ databases">
        <title>An insight into the sialome of adult female Ixodes ricinus ticks feeding for 6 days.</title>
        <authorList>
            <person name="Perner J."/>
            <person name="Ribeiro J.M.C."/>
        </authorList>
    </citation>
    <scope>NUCLEOTIDE SEQUENCE</scope>
    <source>
        <strain evidence="2">Semi-engorged</strain>
        <tissue evidence="2">Salivary glands</tissue>
    </source>
</reference>
<accession>A0A6B0UMA1</accession>
<organism evidence="2">
    <name type="scientific">Ixodes ricinus</name>
    <name type="common">Common tick</name>
    <name type="synonym">Acarus ricinus</name>
    <dbReference type="NCBI Taxonomy" id="34613"/>
    <lineage>
        <taxon>Eukaryota</taxon>
        <taxon>Metazoa</taxon>
        <taxon>Ecdysozoa</taxon>
        <taxon>Arthropoda</taxon>
        <taxon>Chelicerata</taxon>
        <taxon>Arachnida</taxon>
        <taxon>Acari</taxon>
        <taxon>Parasitiformes</taxon>
        <taxon>Ixodida</taxon>
        <taxon>Ixodoidea</taxon>
        <taxon>Ixodidae</taxon>
        <taxon>Ixodinae</taxon>
        <taxon>Ixodes</taxon>
    </lineage>
</organism>
<name>A0A6B0UMA1_IXORI</name>
<proteinExistence type="predicted"/>
<protein>
    <submittedName>
        <fullName evidence="2">Putative secreted protein</fullName>
    </submittedName>
</protein>
<feature type="chain" id="PRO_5025642352" evidence="1">
    <location>
        <begin position="35"/>
        <end position="117"/>
    </location>
</feature>
<sequence length="117" mass="12698">MSGCKMNRPNLASASGLSVVLFLVLPLTITNVSAYDLPRSSPGFISTRGRSVRVVPIPRKQPTHWNRPARRPGRSGDCSNLANLAMHAKICGIPRRGCGMIWSAPQGKRCQRSTSGR</sequence>
<keyword evidence="1" id="KW-0732">Signal</keyword>
<evidence type="ECO:0000313" key="2">
    <source>
        <dbReference type="EMBL" id="MXU90783.1"/>
    </source>
</evidence>
<dbReference type="AlphaFoldDB" id="A0A6B0UMA1"/>